<evidence type="ECO:0000256" key="3">
    <source>
        <dbReference type="ARBA" id="ARBA00021622"/>
    </source>
</evidence>
<gene>
    <name evidence="13 15" type="primary">flhB</name>
    <name evidence="15" type="ORF">F7Q92_20390</name>
</gene>
<comment type="caution">
    <text evidence="15">The sequence shown here is derived from an EMBL/GenBank/DDBJ whole genome shotgun (WGS) entry which is preliminary data.</text>
</comment>
<evidence type="ECO:0000256" key="8">
    <source>
        <dbReference type="ARBA" id="ARBA00022927"/>
    </source>
</evidence>
<dbReference type="RefSeq" id="WP_151125904.1">
    <property type="nucleotide sequence ID" value="NZ_CP088081.1"/>
</dbReference>
<proteinExistence type="inferred from homology"/>
<dbReference type="Gene3D" id="3.40.1690.10">
    <property type="entry name" value="secretion proteins EscU"/>
    <property type="match status" value="1"/>
</dbReference>
<evidence type="ECO:0000313" key="16">
    <source>
        <dbReference type="Proteomes" id="UP000430120"/>
    </source>
</evidence>
<keyword evidence="9 13" id="KW-1133">Transmembrane helix</keyword>
<evidence type="ECO:0000256" key="11">
    <source>
        <dbReference type="ARBA" id="ARBA00023225"/>
    </source>
</evidence>
<dbReference type="OrthoDB" id="9807950at2"/>
<keyword evidence="8 13" id="KW-0653">Protein transport</keyword>
<evidence type="ECO:0000256" key="2">
    <source>
        <dbReference type="ARBA" id="ARBA00010690"/>
    </source>
</evidence>
<evidence type="ECO:0000256" key="14">
    <source>
        <dbReference type="SAM" id="MobiDB-lite"/>
    </source>
</evidence>
<organism evidence="15 16">
    <name type="scientific">Ideonella dechloratans</name>
    <dbReference type="NCBI Taxonomy" id="36863"/>
    <lineage>
        <taxon>Bacteria</taxon>
        <taxon>Pseudomonadati</taxon>
        <taxon>Pseudomonadota</taxon>
        <taxon>Betaproteobacteria</taxon>
        <taxon>Burkholderiales</taxon>
        <taxon>Sphaerotilaceae</taxon>
        <taxon>Ideonella</taxon>
    </lineage>
</organism>
<evidence type="ECO:0000256" key="13">
    <source>
        <dbReference type="RuleBase" id="RU364091"/>
    </source>
</evidence>
<protein>
    <recommendedName>
        <fullName evidence="3 13">Flagellar biosynthetic protein FlhB</fullName>
    </recommendedName>
</protein>
<keyword evidence="15" id="KW-0282">Flagellum</keyword>
<evidence type="ECO:0000256" key="10">
    <source>
        <dbReference type="ARBA" id="ARBA00023136"/>
    </source>
</evidence>
<keyword evidence="16" id="KW-1185">Reference proteome</keyword>
<dbReference type="AlphaFoldDB" id="A0A643F660"/>
<dbReference type="PRINTS" id="PR00950">
    <property type="entry name" value="TYPE3IMSPROT"/>
</dbReference>
<keyword evidence="10 13" id="KW-0472">Membrane</keyword>
<comment type="similarity">
    <text evidence="2 13">Belongs to the type III secretion exporter family.</text>
</comment>
<feature type="transmembrane region" description="Helical" evidence="13">
    <location>
        <begin position="80"/>
        <end position="109"/>
    </location>
</feature>
<accession>A0A643F660</accession>
<dbReference type="GO" id="GO:0005886">
    <property type="term" value="C:plasma membrane"/>
    <property type="evidence" value="ECO:0007669"/>
    <property type="project" value="UniProtKB-SubCell"/>
</dbReference>
<keyword evidence="15" id="KW-0969">Cilium</keyword>
<dbReference type="SUPFAM" id="SSF160544">
    <property type="entry name" value="EscU C-terminal domain-like"/>
    <property type="match status" value="1"/>
</dbReference>
<dbReference type="PANTHER" id="PTHR30531:SF12">
    <property type="entry name" value="FLAGELLAR BIOSYNTHETIC PROTEIN FLHB"/>
    <property type="match status" value="1"/>
</dbReference>
<evidence type="ECO:0000256" key="12">
    <source>
        <dbReference type="ARBA" id="ARBA00025078"/>
    </source>
</evidence>
<comment type="subcellular location">
    <subcellularLocation>
        <location evidence="1">Cell membrane</location>
        <topology evidence="1">Multi-pass membrane protein</topology>
    </subcellularLocation>
</comment>
<keyword evidence="4 13" id="KW-0813">Transport</keyword>
<evidence type="ECO:0000256" key="1">
    <source>
        <dbReference type="ARBA" id="ARBA00004651"/>
    </source>
</evidence>
<feature type="region of interest" description="Disordered" evidence="14">
    <location>
        <begin position="358"/>
        <end position="379"/>
    </location>
</feature>
<keyword evidence="15" id="KW-0966">Cell projection</keyword>
<dbReference type="PANTHER" id="PTHR30531">
    <property type="entry name" value="FLAGELLAR BIOSYNTHETIC PROTEIN FLHB"/>
    <property type="match status" value="1"/>
</dbReference>
<dbReference type="Proteomes" id="UP000430120">
    <property type="component" value="Unassembled WGS sequence"/>
</dbReference>
<name>A0A643F660_IDEDE</name>
<evidence type="ECO:0000256" key="5">
    <source>
        <dbReference type="ARBA" id="ARBA00022475"/>
    </source>
</evidence>
<feature type="transmembrane region" description="Helical" evidence="13">
    <location>
        <begin position="35"/>
        <end position="60"/>
    </location>
</feature>
<dbReference type="InterPro" id="IPR029025">
    <property type="entry name" value="T3SS_substrate_exporter_C"/>
</dbReference>
<dbReference type="FunFam" id="3.40.1690.10:FF:000001">
    <property type="entry name" value="Flagellar biosynthetic protein FlhB"/>
    <property type="match status" value="1"/>
</dbReference>
<comment type="function">
    <text evidence="12 13">Required for formation of the rod structure in the basal body of the flagellar apparatus. Together with FliI and FliH, may constitute the export apparatus of flagellin.</text>
</comment>
<keyword evidence="6 13" id="KW-0812">Transmembrane</keyword>
<dbReference type="EMBL" id="VZPB01000087">
    <property type="protein sequence ID" value="KAB0573854.1"/>
    <property type="molecule type" value="Genomic_DNA"/>
</dbReference>
<feature type="region of interest" description="Disordered" evidence="14">
    <location>
        <begin position="1"/>
        <end position="28"/>
    </location>
</feature>
<evidence type="ECO:0000256" key="4">
    <source>
        <dbReference type="ARBA" id="ARBA00022448"/>
    </source>
</evidence>
<keyword evidence="11 13" id="KW-1006">Bacterial flagellum protein export</keyword>
<keyword evidence="5 13" id="KW-1003">Cell membrane</keyword>
<evidence type="ECO:0000256" key="6">
    <source>
        <dbReference type="ARBA" id="ARBA00022692"/>
    </source>
</evidence>
<evidence type="ECO:0000256" key="7">
    <source>
        <dbReference type="ARBA" id="ARBA00022795"/>
    </source>
</evidence>
<dbReference type="InterPro" id="IPR006136">
    <property type="entry name" value="FlhB"/>
</dbReference>
<sequence>MADSAQDRNLPATAKRRQRAREDGQVPRSKDLGHFTALAVGGALLMVLAHPLATWAQGVLDAGLRFDRERAVNPQAMSELFWLLAIKALMLVIPMGLVMIGVGMATTILSGGWNLSFKPLHPNFGKFNPIAGMGRLFNKQHIIDVAKMSLLAGAIGTVGYQYLKSQFMGMVSLMAVPLPSAIAQMGSTIAMGFGLMMLVVGGWALIDVPLQRYLWLERLKMSREEVKQEHKDAEGNMEVKGKIKQKMREMARKRMLAAVPQADLVVMNPTHYAVALRYDDASMGAPRVVAKGTDLLALKIRDIAREAKVPVLQAPPLARALYAHVELDHEVPAALFAAVAQVLAWVYQLRARADVAPPTVDVPPELDPHNQPPARGAAE</sequence>
<dbReference type="GO" id="GO:0009306">
    <property type="term" value="P:protein secretion"/>
    <property type="evidence" value="ECO:0007669"/>
    <property type="project" value="InterPro"/>
</dbReference>
<evidence type="ECO:0000313" key="15">
    <source>
        <dbReference type="EMBL" id="KAB0573854.1"/>
    </source>
</evidence>
<feature type="transmembrane region" description="Helical" evidence="13">
    <location>
        <begin position="183"/>
        <end position="206"/>
    </location>
</feature>
<reference evidence="15 16" key="1">
    <citation type="submission" date="2019-09" db="EMBL/GenBank/DDBJ databases">
        <title>Draft genome sequences of 48 bacterial type strains from the CCUG.</title>
        <authorList>
            <person name="Tunovic T."/>
            <person name="Pineiro-Iglesias B."/>
            <person name="Unosson C."/>
            <person name="Inganas E."/>
            <person name="Ohlen M."/>
            <person name="Cardew S."/>
            <person name="Jensie-Markopoulos S."/>
            <person name="Salva-Serra F."/>
            <person name="Jaen-Luchoro D."/>
            <person name="Karlsson R."/>
            <person name="Svensson-Stadler L."/>
            <person name="Chun J."/>
            <person name="Moore E."/>
        </authorList>
    </citation>
    <scope>NUCLEOTIDE SEQUENCE [LARGE SCALE GENOMIC DNA]</scope>
    <source>
        <strain evidence="15 16">CCUG 30977</strain>
    </source>
</reference>
<dbReference type="Pfam" id="PF01312">
    <property type="entry name" value="Bac_export_2"/>
    <property type="match status" value="1"/>
</dbReference>
<keyword evidence="7 13" id="KW-1005">Bacterial flagellum biogenesis</keyword>
<dbReference type="GO" id="GO:0044780">
    <property type="term" value="P:bacterial-type flagellum assembly"/>
    <property type="evidence" value="ECO:0007669"/>
    <property type="project" value="InterPro"/>
</dbReference>
<feature type="transmembrane region" description="Helical" evidence="13">
    <location>
        <begin position="145"/>
        <end position="163"/>
    </location>
</feature>
<dbReference type="NCBIfam" id="TIGR00328">
    <property type="entry name" value="flhB"/>
    <property type="match status" value="1"/>
</dbReference>
<evidence type="ECO:0000256" key="9">
    <source>
        <dbReference type="ARBA" id="ARBA00022989"/>
    </source>
</evidence>
<dbReference type="InterPro" id="IPR006135">
    <property type="entry name" value="T3SS_substrate_exporter"/>
</dbReference>